<dbReference type="RefSeq" id="WP_239174597.1">
    <property type="nucleotide sequence ID" value="NZ_BAAAUC010000007.1"/>
</dbReference>
<evidence type="ECO:0000256" key="2">
    <source>
        <dbReference type="ARBA" id="ARBA00023125"/>
    </source>
</evidence>
<dbReference type="AlphaFoldDB" id="A0A919IJB2"/>
<dbReference type="CDD" id="cd01392">
    <property type="entry name" value="HTH_LacI"/>
    <property type="match status" value="1"/>
</dbReference>
<dbReference type="SMART" id="SM00354">
    <property type="entry name" value="HTH_LACI"/>
    <property type="match status" value="1"/>
</dbReference>
<dbReference type="SUPFAM" id="SSF47413">
    <property type="entry name" value="lambda repressor-like DNA-binding domains"/>
    <property type="match status" value="1"/>
</dbReference>
<keyword evidence="2" id="KW-0238">DNA-binding</keyword>
<dbReference type="PROSITE" id="PS50932">
    <property type="entry name" value="HTH_LACI_2"/>
    <property type="match status" value="1"/>
</dbReference>
<dbReference type="Gene3D" id="1.10.260.40">
    <property type="entry name" value="lambda repressor-like DNA-binding domains"/>
    <property type="match status" value="1"/>
</dbReference>
<evidence type="ECO:0000256" key="1">
    <source>
        <dbReference type="ARBA" id="ARBA00023015"/>
    </source>
</evidence>
<keyword evidence="1" id="KW-0805">Transcription regulation</keyword>
<name>A0A919IJB2_9ACTN</name>
<organism evidence="6 7">
    <name type="scientific">Actinoplanes cyaneus</name>
    <dbReference type="NCBI Taxonomy" id="52696"/>
    <lineage>
        <taxon>Bacteria</taxon>
        <taxon>Bacillati</taxon>
        <taxon>Actinomycetota</taxon>
        <taxon>Actinomycetes</taxon>
        <taxon>Micromonosporales</taxon>
        <taxon>Micromonosporaceae</taxon>
        <taxon>Actinoplanes</taxon>
    </lineage>
</organism>
<dbReference type="Gene3D" id="3.40.50.2300">
    <property type="match status" value="2"/>
</dbReference>
<dbReference type="InterPro" id="IPR000843">
    <property type="entry name" value="HTH_LacI"/>
</dbReference>
<dbReference type="InterPro" id="IPR046335">
    <property type="entry name" value="LacI/GalR-like_sensor"/>
</dbReference>
<dbReference type="EMBL" id="BOMH01000017">
    <property type="protein sequence ID" value="GID64498.1"/>
    <property type="molecule type" value="Genomic_DNA"/>
</dbReference>
<protein>
    <submittedName>
        <fullName evidence="6">Transcriptional regulator</fullName>
    </submittedName>
</protein>
<evidence type="ECO:0000256" key="4">
    <source>
        <dbReference type="SAM" id="MobiDB-lite"/>
    </source>
</evidence>
<dbReference type="Pfam" id="PF13377">
    <property type="entry name" value="Peripla_BP_3"/>
    <property type="match status" value="1"/>
</dbReference>
<accession>A0A919IJB2</accession>
<dbReference type="InterPro" id="IPR028082">
    <property type="entry name" value="Peripla_BP_I"/>
</dbReference>
<dbReference type="Pfam" id="PF00356">
    <property type="entry name" value="LacI"/>
    <property type="match status" value="1"/>
</dbReference>
<keyword evidence="3" id="KW-0804">Transcription</keyword>
<keyword evidence="7" id="KW-1185">Reference proteome</keyword>
<feature type="region of interest" description="Disordered" evidence="4">
    <location>
        <begin position="317"/>
        <end position="353"/>
    </location>
</feature>
<dbReference type="GO" id="GO:0000976">
    <property type="term" value="F:transcription cis-regulatory region binding"/>
    <property type="evidence" value="ECO:0007669"/>
    <property type="project" value="TreeGrafter"/>
</dbReference>
<dbReference type="SUPFAM" id="SSF53822">
    <property type="entry name" value="Periplasmic binding protein-like I"/>
    <property type="match status" value="1"/>
</dbReference>
<dbReference type="InterPro" id="IPR010982">
    <property type="entry name" value="Lambda_DNA-bd_dom_sf"/>
</dbReference>
<evidence type="ECO:0000256" key="3">
    <source>
        <dbReference type="ARBA" id="ARBA00023163"/>
    </source>
</evidence>
<dbReference type="Proteomes" id="UP000619479">
    <property type="component" value="Unassembled WGS sequence"/>
</dbReference>
<gene>
    <name evidence="6" type="ORF">Acy02nite_23790</name>
</gene>
<reference evidence="6" key="1">
    <citation type="submission" date="2021-01" db="EMBL/GenBank/DDBJ databases">
        <title>Whole genome shotgun sequence of Actinoplanes cyaneus NBRC 14990.</title>
        <authorList>
            <person name="Komaki H."/>
            <person name="Tamura T."/>
        </authorList>
    </citation>
    <scope>NUCLEOTIDE SEQUENCE</scope>
    <source>
        <strain evidence="6">NBRC 14990</strain>
    </source>
</reference>
<sequence>MPRVTLQTIADRVGVSRMTVSNAFSRPDQLSPTLRKRILDAAQDLGYAGPDPTARALAKGTTGAIGILLTDSLRYAFTDLVAGSFLGAIAEELAPTGLSITLLTSAGTEDLIPARDVAMDGALVYSCDPTSPAVAWLRRRKLPMVFVDQAPVEGYACVNVADREGARDTARYLLELGHTRIAYALAGAHGQHGLVTDRSVLTEGWASVQRRLGWDDVLDEAGLTPVIIREPFERVDAIRRDARELLSRPDRPTAFLCFSDVTAVGVYQAAEDLGLRIPDDLSVTGFDDGPTASQLRPALTTVRQDVEEKGRAAASALTAALQSTRDGKPSPTSHILLPTALTARNSTGTAPDS</sequence>
<evidence type="ECO:0000313" key="6">
    <source>
        <dbReference type="EMBL" id="GID64498.1"/>
    </source>
</evidence>
<feature type="domain" description="HTH lacI-type" evidence="5">
    <location>
        <begin position="4"/>
        <end position="59"/>
    </location>
</feature>
<feature type="compositionally biased region" description="Polar residues" evidence="4">
    <location>
        <begin position="342"/>
        <end position="353"/>
    </location>
</feature>
<evidence type="ECO:0000313" key="7">
    <source>
        <dbReference type="Proteomes" id="UP000619479"/>
    </source>
</evidence>
<dbReference type="GO" id="GO:0003700">
    <property type="term" value="F:DNA-binding transcription factor activity"/>
    <property type="evidence" value="ECO:0007669"/>
    <property type="project" value="TreeGrafter"/>
</dbReference>
<evidence type="ECO:0000259" key="5">
    <source>
        <dbReference type="PROSITE" id="PS50932"/>
    </source>
</evidence>
<dbReference type="PANTHER" id="PTHR30146">
    <property type="entry name" value="LACI-RELATED TRANSCRIPTIONAL REPRESSOR"/>
    <property type="match status" value="1"/>
</dbReference>
<dbReference type="PANTHER" id="PTHR30146:SF138">
    <property type="entry name" value="TRANSCRIPTIONAL REGULATORY PROTEIN"/>
    <property type="match status" value="1"/>
</dbReference>
<dbReference type="CDD" id="cd06279">
    <property type="entry name" value="PBP1_LacI-like"/>
    <property type="match status" value="1"/>
</dbReference>
<proteinExistence type="predicted"/>
<comment type="caution">
    <text evidence="6">The sequence shown here is derived from an EMBL/GenBank/DDBJ whole genome shotgun (WGS) entry which is preliminary data.</text>
</comment>